<dbReference type="SUPFAM" id="SSF46689">
    <property type="entry name" value="Homeodomain-like"/>
    <property type="match status" value="1"/>
</dbReference>
<dbReference type="InterPro" id="IPR009057">
    <property type="entry name" value="Homeodomain-like_sf"/>
</dbReference>
<dbReference type="CDD" id="cd00130">
    <property type="entry name" value="PAS"/>
    <property type="match status" value="1"/>
</dbReference>
<dbReference type="InterPro" id="IPR027417">
    <property type="entry name" value="P-loop_NTPase"/>
</dbReference>
<dbReference type="SMART" id="SM00382">
    <property type="entry name" value="AAA"/>
    <property type="match status" value="1"/>
</dbReference>
<accession>A0AAV4LHG1</accession>
<organism evidence="7 8">
    <name type="scientific">Collibacillus ludicampi</name>
    <dbReference type="NCBI Taxonomy" id="2771369"/>
    <lineage>
        <taxon>Bacteria</taxon>
        <taxon>Bacillati</taxon>
        <taxon>Bacillota</taxon>
        <taxon>Bacilli</taxon>
        <taxon>Bacillales</taxon>
        <taxon>Alicyclobacillaceae</taxon>
        <taxon>Collibacillus</taxon>
    </lineage>
</organism>
<dbReference type="Proteomes" id="UP001057291">
    <property type="component" value="Unassembled WGS sequence"/>
</dbReference>
<dbReference type="Gene3D" id="1.10.10.60">
    <property type="entry name" value="Homeodomain-like"/>
    <property type="match status" value="1"/>
</dbReference>
<dbReference type="AlphaFoldDB" id="A0AAV4LHG1"/>
<dbReference type="SMART" id="SM00091">
    <property type="entry name" value="PAS"/>
    <property type="match status" value="2"/>
</dbReference>
<dbReference type="PRINTS" id="PR01590">
    <property type="entry name" value="HTHFIS"/>
</dbReference>
<keyword evidence="4" id="KW-0238">DNA-binding</keyword>
<dbReference type="Pfam" id="PF00158">
    <property type="entry name" value="Sigma54_activat"/>
    <property type="match status" value="1"/>
</dbReference>
<dbReference type="FunFam" id="3.40.50.300:FF:000006">
    <property type="entry name" value="DNA-binding transcriptional regulator NtrC"/>
    <property type="match status" value="1"/>
</dbReference>
<dbReference type="InterPro" id="IPR025662">
    <property type="entry name" value="Sigma_54_int_dom_ATP-bd_1"/>
</dbReference>
<dbReference type="PROSITE" id="PS00676">
    <property type="entry name" value="SIGMA54_INTERACT_2"/>
    <property type="match status" value="1"/>
</dbReference>
<dbReference type="InterPro" id="IPR013656">
    <property type="entry name" value="PAS_4"/>
</dbReference>
<dbReference type="InterPro" id="IPR058031">
    <property type="entry name" value="AAA_lid_NorR"/>
</dbReference>
<dbReference type="InterPro" id="IPR035965">
    <property type="entry name" value="PAS-like_dom_sf"/>
</dbReference>
<dbReference type="PROSITE" id="PS00675">
    <property type="entry name" value="SIGMA54_INTERACT_1"/>
    <property type="match status" value="1"/>
</dbReference>
<evidence type="ECO:0000313" key="7">
    <source>
        <dbReference type="EMBL" id="GIM47198.1"/>
    </source>
</evidence>
<evidence type="ECO:0000313" key="8">
    <source>
        <dbReference type="Proteomes" id="UP001057291"/>
    </source>
</evidence>
<dbReference type="SUPFAM" id="SSF55785">
    <property type="entry name" value="PYP-like sensor domain (PAS domain)"/>
    <property type="match status" value="2"/>
</dbReference>
<dbReference type="Pfam" id="PF02954">
    <property type="entry name" value="HTH_8"/>
    <property type="match status" value="1"/>
</dbReference>
<sequence>MDNFPALSLQQVWNSNFDCMVLTDSEGEILSLNRTAARLFSSSPSRLIGVSIFELIPSQEFKKVFQTRQDKTGISISLGTQQLIANLTVIRSSSDYPGYLITIKNITDTQQLQQQLQQMNMIRQLYDTILDYLEEGICAIDQQGTVLFYNKKMGEIDTLEPESVRNKRVVDVWNIDENSSTLLTAFKTGRTLSHRETHFSTNGKAVTTLYKTVPLYLGNKKVGALEVAKDITEQKQLKETILQLQQRDGKNGSNAPIATSAKSNNTRFTFESIIFASRSMAKTVEQARRAARSNSNILIYGETGTGKELFAQSIHNESPRKHKPFIAQNCAALPESLLEGLLFGTSVGSFTGAQDRAGLFEQANGGTLLLDEINSIGTNLQAKLLRALQEKKIQRLGSSKIIEIDVRVIATVNEDPLEAIANGKLREDLYYRLGVVNLVIPPLRSRKEDIPILIDHFIKKHSDALGVRVDGLDDDVYHFFLDYHWPGNVRQLEHTIEGALNLIYDERTISFEQLPPTFKCKRMQQSHPLSTPEGHLRSGWNLPEQIEKLERLMIEQSLKEAKGNITKASELLGISRQNLNYKLKKYKISWK</sequence>
<dbReference type="InterPro" id="IPR025943">
    <property type="entry name" value="Sigma_54_int_dom_ATP-bd_2"/>
</dbReference>
<dbReference type="InterPro" id="IPR000014">
    <property type="entry name" value="PAS"/>
</dbReference>
<dbReference type="GO" id="GO:0006355">
    <property type="term" value="P:regulation of DNA-templated transcription"/>
    <property type="evidence" value="ECO:0007669"/>
    <property type="project" value="InterPro"/>
</dbReference>
<feature type="domain" description="Sigma-54 factor interaction" evidence="6">
    <location>
        <begin position="273"/>
        <end position="501"/>
    </location>
</feature>
<dbReference type="PROSITE" id="PS50045">
    <property type="entry name" value="SIGMA54_INTERACT_4"/>
    <property type="match status" value="1"/>
</dbReference>
<dbReference type="Pfam" id="PF00989">
    <property type="entry name" value="PAS"/>
    <property type="match status" value="1"/>
</dbReference>
<keyword evidence="8" id="KW-1185">Reference proteome</keyword>
<gene>
    <name evidence="7" type="ORF">DNHGIG_27470</name>
</gene>
<comment type="caution">
    <text evidence="7">The sequence shown here is derived from an EMBL/GenBank/DDBJ whole genome shotgun (WGS) entry which is preliminary data.</text>
</comment>
<proteinExistence type="predicted"/>
<dbReference type="Gene3D" id="1.10.8.60">
    <property type="match status" value="1"/>
</dbReference>
<protein>
    <submittedName>
        <fullName evidence="7">Sigma-54-dependent Fis family transcriptional regulator</fullName>
    </submittedName>
</protein>
<dbReference type="InterPro" id="IPR013767">
    <property type="entry name" value="PAS_fold"/>
</dbReference>
<dbReference type="InterPro" id="IPR003593">
    <property type="entry name" value="AAA+_ATPase"/>
</dbReference>
<dbReference type="Pfam" id="PF08448">
    <property type="entry name" value="PAS_4"/>
    <property type="match status" value="1"/>
</dbReference>
<dbReference type="InterPro" id="IPR025944">
    <property type="entry name" value="Sigma_54_int_dom_CS"/>
</dbReference>
<dbReference type="PROSITE" id="PS00688">
    <property type="entry name" value="SIGMA54_INTERACT_3"/>
    <property type="match status" value="1"/>
</dbReference>
<dbReference type="InterPro" id="IPR002197">
    <property type="entry name" value="HTH_Fis"/>
</dbReference>
<evidence type="ECO:0000256" key="5">
    <source>
        <dbReference type="ARBA" id="ARBA00023163"/>
    </source>
</evidence>
<evidence type="ECO:0000256" key="3">
    <source>
        <dbReference type="ARBA" id="ARBA00023015"/>
    </source>
</evidence>
<dbReference type="Gene3D" id="3.30.450.20">
    <property type="entry name" value="PAS domain"/>
    <property type="match status" value="2"/>
</dbReference>
<dbReference type="PANTHER" id="PTHR32071">
    <property type="entry name" value="TRANSCRIPTIONAL REGULATORY PROTEIN"/>
    <property type="match status" value="1"/>
</dbReference>
<dbReference type="SUPFAM" id="SSF52540">
    <property type="entry name" value="P-loop containing nucleoside triphosphate hydrolases"/>
    <property type="match status" value="1"/>
</dbReference>
<keyword evidence="2" id="KW-0067">ATP-binding</keyword>
<reference evidence="7" key="1">
    <citation type="journal article" date="2023" name="Int. J. Syst. Evol. Microbiol.">
        <title>Collibacillus ludicampi gen. nov., sp. nov., a new soil bacterium of the family Alicyclobacillaceae.</title>
        <authorList>
            <person name="Jojima T."/>
            <person name="Ioku Y."/>
            <person name="Fukuta Y."/>
            <person name="Shirasaka N."/>
            <person name="Matsumura Y."/>
            <person name="Mori M."/>
        </authorList>
    </citation>
    <scope>NUCLEOTIDE SEQUENCE</scope>
    <source>
        <strain evidence="7">TP075</strain>
    </source>
</reference>
<keyword evidence="3" id="KW-0805">Transcription regulation</keyword>
<dbReference type="PANTHER" id="PTHR32071:SF74">
    <property type="entry name" value="TRANSCRIPTIONAL ACTIVATOR ROCR"/>
    <property type="match status" value="1"/>
</dbReference>
<dbReference type="NCBIfam" id="TIGR00229">
    <property type="entry name" value="sensory_box"/>
    <property type="match status" value="2"/>
</dbReference>
<dbReference type="CDD" id="cd00009">
    <property type="entry name" value="AAA"/>
    <property type="match status" value="1"/>
</dbReference>
<name>A0AAV4LHG1_9BACL</name>
<evidence type="ECO:0000256" key="1">
    <source>
        <dbReference type="ARBA" id="ARBA00022741"/>
    </source>
</evidence>
<dbReference type="EMBL" id="BOQE01000001">
    <property type="protein sequence ID" value="GIM47198.1"/>
    <property type="molecule type" value="Genomic_DNA"/>
</dbReference>
<keyword evidence="5" id="KW-0804">Transcription</keyword>
<evidence type="ECO:0000256" key="2">
    <source>
        <dbReference type="ARBA" id="ARBA00022840"/>
    </source>
</evidence>
<dbReference type="GO" id="GO:0043565">
    <property type="term" value="F:sequence-specific DNA binding"/>
    <property type="evidence" value="ECO:0007669"/>
    <property type="project" value="InterPro"/>
</dbReference>
<dbReference type="Pfam" id="PF25601">
    <property type="entry name" value="AAA_lid_14"/>
    <property type="match status" value="1"/>
</dbReference>
<evidence type="ECO:0000259" key="6">
    <source>
        <dbReference type="PROSITE" id="PS50045"/>
    </source>
</evidence>
<keyword evidence="1" id="KW-0547">Nucleotide-binding</keyword>
<dbReference type="GO" id="GO:0005524">
    <property type="term" value="F:ATP binding"/>
    <property type="evidence" value="ECO:0007669"/>
    <property type="project" value="UniProtKB-KW"/>
</dbReference>
<dbReference type="Gene3D" id="3.40.50.300">
    <property type="entry name" value="P-loop containing nucleotide triphosphate hydrolases"/>
    <property type="match status" value="1"/>
</dbReference>
<evidence type="ECO:0000256" key="4">
    <source>
        <dbReference type="ARBA" id="ARBA00023125"/>
    </source>
</evidence>
<dbReference type="RefSeq" id="WP_282200211.1">
    <property type="nucleotide sequence ID" value="NZ_BOQE01000001.1"/>
</dbReference>
<dbReference type="InterPro" id="IPR002078">
    <property type="entry name" value="Sigma_54_int"/>
</dbReference>